<dbReference type="GO" id="GO:0004693">
    <property type="term" value="F:cyclin-dependent protein serine/threonine kinase activity"/>
    <property type="evidence" value="ECO:0007669"/>
    <property type="project" value="TreeGrafter"/>
</dbReference>
<proteinExistence type="inferred from homology"/>
<evidence type="ECO:0000256" key="4">
    <source>
        <dbReference type="ARBA" id="ARBA00022553"/>
    </source>
</evidence>
<dbReference type="PANTHER" id="PTHR24056">
    <property type="entry name" value="CELL DIVISION PROTEIN KINASE"/>
    <property type="match status" value="1"/>
</dbReference>
<comment type="caution">
    <text evidence="14">The sequence shown here is derived from an EMBL/GenBank/DDBJ whole genome shotgun (WGS) entry which is preliminary data.</text>
</comment>
<gene>
    <name evidence="14" type="ORF">ATC70_009613</name>
</gene>
<keyword evidence="7" id="KW-0418">Kinase</keyword>
<dbReference type="SUPFAM" id="SSF56112">
    <property type="entry name" value="Protein kinase-like (PK-like)"/>
    <property type="match status" value="1"/>
</dbReference>
<evidence type="ECO:0000256" key="11">
    <source>
        <dbReference type="PROSITE-ProRule" id="PRU10141"/>
    </source>
</evidence>
<evidence type="ECO:0000259" key="13">
    <source>
        <dbReference type="PROSITE" id="PS50011"/>
    </source>
</evidence>
<dbReference type="GO" id="GO:0070985">
    <property type="term" value="C:transcription factor TFIIK complex"/>
    <property type="evidence" value="ECO:0007669"/>
    <property type="project" value="InterPro"/>
</dbReference>
<evidence type="ECO:0000256" key="2">
    <source>
        <dbReference type="ARBA" id="ARBA00012409"/>
    </source>
</evidence>
<keyword evidence="5" id="KW-0808">Transferase</keyword>
<evidence type="ECO:0000256" key="12">
    <source>
        <dbReference type="RuleBase" id="RU000304"/>
    </source>
</evidence>
<dbReference type="InterPro" id="IPR008271">
    <property type="entry name" value="Ser/Thr_kinase_AS"/>
</dbReference>
<evidence type="ECO:0000256" key="1">
    <source>
        <dbReference type="ARBA" id="ARBA00006485"/>
    </source>
</evidence>
<evidence type="ECO:0000313" key="15">
    <source>
        <dbReference type="Proteomes" id="UP001304243"/>
    </source>
</evidence>
<name>A0AAN7DLK4_9FUNG</name>
<dbReference type="InterPro" id="IPR037770">
    <property type="entry name" value="CDK7"/>
</dbReference>
<feature type="binding site" evidence="10">
    <location>
        <position position="46"/>
    </location>
    <ligand>
        <name>ATP</name>
        <dbReference type="ChEBI" id="CHEBI:30616"/>
    </ligand>
</feature>
<sequence length="343" mass="38992">MDSDDAEEVNINTENKYVKDAKVGEGTYAVVYSGTSVQTGRKVAIKKIKMGQFKDGLDLTAIREVKYLQELRHPNVIELIDVFSHKTNLNLVLEYLDSDLEQVIKDKSILFMPADIKSWMLMMLRGLDHCHRHFVLHRDMKPNNLLLTSGGVLKIADFGLARDWGDPGKQMTSQVVTRWYRSPELLFGAKEYSYAVDIWAVGCIFAELMLRTPYVAGDTDIDQLTKIFHALGTPSDADWPGMSSLPDYIQFKSFPKVPLRQYFTAAGTDALSLLEQMLVFDPNKRWTAEECLSHSYFRNTPLATEPSKLPQPKRAEVEISSSLKRKATDHLDRKVPRKLNFAV</sequence>
<reference evidence="14 15" key="1">
    <citation type="submission" date="2022-11" db="EMBL/GenBank/DDBJ databases">
        <title>Mucor velutinosus strain NIH1002 WGS.</title>
        <authorList>
            <person name="Subramanian P."/>
            <person name="Mullikin J.C."/>
            <person name="Segre J.A."/>
            <person name="Zelazny A.M."/>
        </authorList>
    </citation>
    <scope>NUCLEOTIDE SEQUENCE [LARGE SCALE GENOMIC DNA]</scope>
    <source>
        <strain evidence="14 15">NIH1002</strain>
    </source>
</reference>
<keyword evidence="3 12" id="KW-0723">Serine/threonine-protein kinase</keyword>
<dbReference type="InterPro" id="IPR050108">
    <property type="entry name" value="CDK"/>
</dbReference>
<dbReference type="Gene3D" id="3.30.200.20">
    <property type="entry name" value="Phosphorylase Kinase, domain 1"/>
    <property type="match status" value="1"/>
</dbReference>
<protein>
    <recommendedName>
        <fullName evidence="2">[RNA-polymerase]-subunit kinase</fullName>
        <ecNumber evidence="2">2.7.11.23</ecNumber>
    </recommendedName>
</protein>
<dbReference type="Pfam" id="PF00069">
    <property type="entry name" value="Pkinase"/>
    <property type="match status" value="1"/>
</dbReference>
<dbReference type="AlphaFoldDB" id="A0AAN7DLK4"/>
<keyword evidence="8 10" id="KW-0067">ATP-binding</keyword>
<dbReference type="PANTHER" id="PTHR24056:SF0">
    <property type="entry name" value="CYCLIN-DEPENDENT KINASE 7"/>
    <property type="match status" value="1"/>
</dbReference>
<feature type="binding site" evidence="11">
    <location>
        <position position="47"/>
    </location>
    <ligand>
        <name>ATP</name>
        <dbReference type="ChEBI" id="CHEBI:30616"/>
    </ligand>
</feature>
<dbReference type="SMART" id="SM00220">
    <property type="entry name" value="S_TKc"/>
    <property type="match status" value="1"/>
</dbReference>
<dbReference type="Proteomes" id="UP001304243">
    <property type="component" value="Unassembled WGS sequence"/>
</dbReference>
<evidence type="ECO:0000256" key="7">
    <source>
        <dbReference type="ARBA" id="ARBA00022777"/>
    </source>
</evidence>
<evidence type="ECO:0000256" key="9">
    <source>
        <dbReference type="PIRSR" id="PIRSR637770-1"/>
    </source>
</evidence>
<accession>A0AAN7DLK4</accession>
<dbReference type="FunFam" id="1.10.510.10:FF:000097">
    <property type="entry name" value="Putative cyclin-dependent kinase 7"/>
    <property type="match status" value="1"/>
</dbReference>
<evidence type="ECO:0000256" key="6">
    <source>
        <dbReference type="ARBA" id="ARBA00022741"/>
    </source>
</evidence>
<dbReference type="Gene3D" id="1.10.510.10">
    <property type="entry name" value="Transferase(Phosphotransferase) domain 1"/>
    <property type="match status" value="1"/>
</dbReference>
<comment type="similarity">
    <text evidence="1">Belongs to the protein kinase superfamily. CMGC Ser/Thr protein kinase family. CDC2/CDKX subfamily.</text>
</comment>
<evidence type="ECO:0000256" key="5">
    <source>
        <dbReference type="ARBA" id="ARBA00022679"/>
    </source>
</evidence>
<dbReference type="InterPro" id="IPR017441">
    <property type="entry name" value="Protein_kinase_ATP_BS"/>
</dbReference>
<dbReference type="PROSITE" id="PS00108">
    <property type="entry name" value="PROTEIN_KINASE_ST"/>
    <property type="match status" value="1"/>
</dbReference>
<dbReference type="PROSITE" id="PS50011">
    <property type="entry name" value="PROTEIN_KINASE_DOM"/>
    <property type="match status" value="1"/>
</dbReference>
<dbReference type="GO" id="GO:0005524">
    <property type="term" value="F:ATP binding"/>
    <property type="evidence" value="ECO:0007669"/>
    <property type="project" value="UniProtKB-UniRule"/>
</dbReference>
<dbReference type="CDD" id="cd07841">
    <property type="entry name" value="STKc_CDK7"/>
    <property type="match status" value="1"/>
</dbReference>
<dbReference type="GO" id="GO:0005737">
    <property type="term" value="C:cytoplasm"/>
    <property type="evidence" value="ECO:0007669"/>
    <property type="project" value="TreeGrafter"/>
</dbReference>
<feature type="binding site" evidence="10">
    <location>
        <begin position="23"/>
        <end position="31"/>
    </location>
    <ligand>
        <name>ATP</name>
        <dbReference type="ChEBI" id="CHEBI:30616"/>
    </ligand>
</feature>
<dbReference type="PROSITE" id="PS00107">
    <property type="entry name" value="PROTEIN_KINASE_ATP"/>
    <property type="match status" value="1"/>
</dbReference>
<keyword evidence="15" id="KW-1185">Reference proteome</keyword>
<evidence type="ECO:0000256" key="10">
    <source>
        <dbReference type="PIRSR" id="PIRSR637770-2"/>
    </source>
</evidence>
<organism evidence="14 15">
    <name type="scientific">Mucor velutinosus</name>
    <dbReference type="NCBI Taxonomy" id="708070"/>
    <lineage>
        <taxon>Eukaryota</taxon>
        <taxon>Fungi</taxon>
        <taxon>Fungi incertae sedis</taxon>
        <taxon>Mucoromycota</taxon>
        <taxon>Mucoromycotina</taxon>
        <taxon>Mucoromycetes</taxon>
        <taxon>Mucorales</taxon>
        <taxon>Mucorineae</taxon>
        <taxon>Mucoraceae</taxon>
        <taxon>Mucor</taxon>
    </lineage>
</organism>
<feature type="active site" description="Proton acceptor" evidence="9">
    <location>
        <position position="139"/>
    </location>
</feature>
<dbReference type="EMBL" id="JASEJX010000012">
    <property type="protein sequence ID" value="KAK4519378.1"/>
    <property type="molecule type" value="Genomic_DNA"/>
</dbReference>
<dbReference type="InterPro" id="IPR011009">
    <property type="entry name" value="Kinase-like_dom_sf"/>
</dbReference>
<keyword evidence="4" id="KW-0597">Phosphoprotein</keyword>
<dbReference type="GO" id="GO:0008353">
    <property type="term" value="F:RNA polymerase II CTD heptapeptide repeat kinase activity"/>
    <property type="evidence" value="ECO:0007669"/>
    <property type="project" value="UniProtKB-EC"/>
</dbReference>
<dbReference type="EC" id="2.7.11.23" evidence="2"/>
<evidence type="ECO:0000313" key="14">
    <source>
        <dbReference type="EMBL" id="KAK4519378.1"/>
    </source>
</evidence>
<dbReference type="InterPro" id="IPR000719">
    <property type="entry name" value="Prot_kinase_dom"/>
</dbReference>
<dbReference type="RefSeq" id="XP_064686044.1">
    <property type="nucleotide sequence ID" value="XM_064828842.1"/>
</dbReference>
<feature type="domain" description="Protein kinase" evidence="13">
    <location>
        <begin position="17"/>
        <end position="297"/>
    </location>
</feature>
<evidence type="ECO:0000256" key="8">
    <source>
        <dbReference type="ARBA" id="ARBA00022840"/>
    </source>
</evidence>
<dbReference type="GeneID" id="89953299"/>
<dbReference type="GO" id="GO:0032968">
    <property type="term" value="P:positive regulation of transcription elongation by RNA polymerase II"/>
    <property type="evidence" value="ECO:0007669"/>
    <property type="project" value="UniProtKB-ARBA"/>
</dbReference>
<keyword evidence="6 10" id="KW-0547">Nucleotide-binding</keyword>
<dbReference type="FunFam" id="3.30.200.20:FF:000498">
    <property type="entry name" value="Serine/threonine-protein kinase KIN28"/>
    <property type="match status" value="1"/>
</dbReference>
<evidence type="ECO:0000256" key="3">
    <source>
        <dbReference type="ARBA" id="ARBA00022527"/>
    </source>
</evidence>